<dbReference type="Gene3D" id="1.20.144.10">
    <property type="entry name" value="Phosphatidic acid phosphatase type 2/haloperoxidase"/>
    <property type="match status" value="1"/>
</dbReference>
<feature type="transmembrane region" description="Helical" evidence="6">
    <location>
        <begin position="373"/>
        <end position="392"/>
    </location>
</feature>
<dbReference type="InterPro" id="IPR052185">
    <property type="entry name" value="IPC_Synthase-Related"/>
</dbReference>
<dbReference type="InterPro" id="IPR026841">
    <property type="entry name" value="Aur1/Ipt1"/>
</dbReference>
<reference evidence="8" key="1">
    <citation type="journal article" date="2021" name="Mol. Plant Microbe Interact.">
        <title>Complete Genome Sequence of the Plant-Pathogenic Fungus Colletotrichum lupini.</title>
        <authorList>
            <person name="Baroncelli R."/>
            <person name="Pensec F."/>
            <person name="Da Lio D."/>
            <person name="Boufleur T."/>
            <person name="Vicente I."/>
            <person name="Sarrocco S."/>
            <person name="Picot A."/>
            <person name="Baraldi E."/>
            <person name="Sukno S."/>
            <person name="Thon M."/>
            <person name="Le Floch G."/>
        </authorList>
    </citation>
    <scope>NUCLEOTIDE SEQUENCE</scope>
    <source>
        <strain evidence="8">IMI 504893</strain>
    </source>
</reference>
<gene>
    <name evidence="8" type="ORF">CLUP02_06328</name>
</gene>
<evidence type="ECO:0000256" key="6">
    <source>
        <dbReference type="SAM" id="Phobius"/>
    </source>
</evidence>
<dbReference type="GO" id="GO:0006676">
    <property type="term" value="P:mannosyl diphosphorylinositol ceramide metabolic process"/>
    <property type="evidence" value="ECO:0007669"/>
    <property type="project" value="TreeGrafter"/>
</dbReference>
<evidence type="ECO:0000256" key="2">
    <source>
        <dbReference type="ARBA" id="ARBA00022692"/>
    </source>
</evidence>
<sequence>TNPPFGPLYRHLLHLPTSPLALRRDSRLPSPPRASVAMQDFSTFLKGKPTLPSLWTGNLNFAKLNPIPHRYRPSRAKRNQKKRASGNYTGAEDVTSLQKSLNPLDTLRKLQNHKWRLLDLQYTILVALIIFSLCITPSAPLIKTLAVTGGLLLLTIPVTSQFFFPGLSIWAYLIYFFCSRFIDAKYRPHIWVRVLPALENVLYGANLSNILSAHTHPVLDILAWIPYGLGHFGAPFICAGFLFLFAAPKTLPIFAKCFGWLNVLGVTIQLVFPCTPPWYENEHGLAPAAYGMSGSPAGLARIDAILGIDMYTTSFSTAPVPFGAFPSLHAADAVMEALILSYCFPRFRPLFVIYVGWIWWATMYLNHHYAVDLVGGSLLSAGIFYFAKARYLPQQQADKKTRWEYDYVEIGEQTKVFDEEYGRMYNMGYLQRRGSSDSDEWTVGSSSSYSTSRRGSGSLSPALSEESGRSIFSIEIRPDNDRYEIPQLTEVAVQ</sequence>
<organism evidence="8 9">
    <name type="scientific">Colletotrichum lupini</name>
    <dbReference type="NCBI Taxonomy" id="145971"/>
    <lineage>
        <taxon>Eukaryota</taxon>
        <taxon>Fungi</taxon>
        <taxon>Dikarya</taxon>
        <taxon>Ascomycota</taxon>
        <taxon>Pezizomycotina</taxon>
        <taxon>Sordariomycetes</taxon>
        <taxon>Hypocreomycetidae</taxon>
        <taxon>Glomerellales</taxon>
        <taxon>Glomerellaceae</taxon>
        <taxon>Colletotrichum</taxon>
        <taxon>Colletotrichum acutatum species complex</taxon>
    </lineage>
</organism>
<feature type="transmembrane region" description="Helical" evidence="6">
    <location>
        <begin position="117"/>
        <end position="139"/>
    </location>
</feature>
<keyword evidence="2 6" id="KW-0812">Transmembrane</keyword>
<proteinExistence type="predicted"/>
<dbReference type="PANTHER" id="PTHR31310:SF11">
    <property type="entry name" value="INOSITOL PHOSPHORYLCERAMIDE SYNTHASE CATALYTIC SUBUNIT AUR1"/>
    <property type="match status" value="1"/>
</dbReference>
<dbReference type="RefSeq" id="XP_049142471.1">
    <property type="nucleotide sequence ID" value="XM_049285328.1"/>
</dbReference>
<comment type="subcellular location">
    <subcellularLocation>
        <location evidence="1">Membrane</location>
        <topology evidence="1">Multi-pass membrane protein</topology>
    </subcellularLocation>
</comment>
<protein>
    <submittedName>
        <fullName evidence="8">PAP2 superfamily protein</fullName>
    </submittedName>
</protein>
<feature type="compositionally biased region" description="Low complexity" evidence="5">
    <location>
        <begin position="446"/>
        <end position="460"/>
    </location>
</feature>
<feature type="region of interest" description="Disordered" evidence="5">
    <location>
        <begin position="69"/>
        <end position="89"/>
    </location>
</feature>
<dbReference type="SMART" id="SM00014">
    <property type="entry name" value="acidPPc"/>
    <property type="match status" value="1"/>
</dbReference>
<keyword evidence="9" id="KW-1185">Reference proteome</keyword>
<evidence type="ECO:0000256" key="5">
    <source>
        <dbReference type="SAM" id="MobiDB-lite"/>
    </source>
</evidence>
<dbReference type="KEGG" id="clup:CLUP02_06328"/>
<dbReference type="AlphaFoldDB" id="A0A9Q8WEJ8"/>
<feature type="region of interest" description="Disordered" evidence="5">
    <location>
        <begin position="446"/>
        <end position="467"/>
    </location>
</feature>
<keyword evidence="3 6" id="KW-1133">Transmembrane helix</keyword>
<dbReference type="FunFam" id="1.20.144.10:FF:000015">
    <property type="entry name" value="Aureobasidin resistance protein Aur1"/>
    <property type="match status" value="1"/>
</dbReference>
<dbReference type="EMBL" id="CP019475">
    <property type="protein sequence ID" value="UQC80843.1"/>
    <property type="molecule type" value="Genomic_DNA"/>
</dbReference>
<feature type="domain" description="Phosphatidic acid phosphatase type 2/haloperoxidase" evidence="7">
    <location>
        <begin position="251"/>
        <end position="388"/>
    </location>
</feature>
<evidence type="ECO:0000313" key="8">
    <source>
        <dbReference type="EMBL" id="UQC80843.1"/>
    </source>
</evidence>
<evidence type="ECO:0000256" key="3">
    <source>
        <dbReference type="ARBA" id="ARBA00022989"/>
    </source>
</evidence>
<dbReference type="GO" id="GO:0016020">
    <property type="term" value="C:membrane"/>
    <property type="evidence" value="ECO:0007669"/>
    <property type="project" value="UniProtKB-SubCell"/>
</dbReference>
<evidence type="ECO:0000259" key="7">
    <source>
        <dbReference type="SMART" id="SM00014"/>
    </source>
</evidence>
<dbReference type="SUPFAM" id="SSF48317">
    <property type="entry name" value="Acid phosphatase/Vanadium-dependent haloperoxidase"/>
    <property type="match status" value="1"/>
</dbReference>
<dbReference type="InterPro" id="IPR036938">
    <property type="entry name" value="PAP2/HPO_sf"/>
</dbReference>
<feature type="transmembrane region" description="Helical" evidence="6">
    <location>
        <begin position="253"/>
        <end position="272"/>
    </location>
</feature>
<evidence type="ECO:0000256" key="1">
    <source>
        <dbReference type="ARBA" id="ARBA00004141"/>
    </source>
</evidence>
<feature type="transmembrane region" description="Helical" evidence="6">
    <location>
        <begin position="224"/>
        <end position="246"/>
    </location>
</feature>
<feature type="transmembrane region" description="Helical" evidence="6">
    <location>
        <begin position="190"/>
        <end position="212"/>
    </location>
</feature>
<name>A0A9Q8WEJ8_9PEZI</name>
<feature type="compositionally biased region" description="Basic residues" evidence="5">
    <location>
        <begin position="69"/>
        <end position="84"/>
    </location>
</feature>
<feature type="non-terminal residue" evidence="8">
    <location>
        <position position="1"/>
    </location>
</feature>
<evidence type="ECO:0000256" key="4">
    <source>
        <dbReference type="ARBA" id="ARBA00023136"/>
    </source>
</evidence>
<dbReference type="GeneID" id="73340338"/>
<dbReference type="GO" id="GO:0030148">
    <property type="term" value="P:sphingolipid biosynthetic process"/>
    <property type="evidence" value="ECO:0007669"/>
    <property type="project" value="TreeGrafter"/>
</dbReference>
<dbReference type="Proteomes" id="UP000830671">
    <property type="component" value="Chromosome 3"/>
</dbReference>
<dbReference type="InterPro" id="IPR000326">
    <property type="entry name" value="PAP2/HPO"/>
</dbReference>
<dbReference type="CDD" id="cd03386">
    <property type="entry name" value="PAP2_Aur1_like"/>
    <property type="match status" value="1"/>
</dbReference>
<evidence type="ECO:0000313" key="9">
    <source>
        <dbReference type="Proteomes" id="UP000830671"/>
    </source>
</evidence>
<dbReference type="GO" id="GO:0070916">
    <property type="term" value="C:inositol phosphoceramide synthase complex"/>
    <property type="evidence" value="ECO:0007669"/>
    <property type="project" value="TreeGrafter"/>
</dbReference>
<feature type="transmembrane region" description="Helical" evidence="6">
    <location>
        <begin position="151"/>
        <end position="178"/>
    </location>
</feature>
<keyword evidence="4 6" id="KW-0472">Membrane</keyword>
<dbReference type="Pfam" id="PF14378">
    <property type="entry name" value="PAP2_3"/>
    <property type="match status" value="1"/>
</dbReference>
<dbReference type="PANTHER" id="PTHR31310">
    <property type="match status" value="1"/>
</dbReference>
<accession>A0A9Q8WEJ8</accession>